<accession>A0A1I2X2I9</accession>
<keyword evidence="3" id="KW-1185">Reference proteome</keyword>
<gene>
    <name evidence="2" type="ORF">SAMN05192565_13125</name>
</gene>
<dbReference type="STRING" id="582675.SAMN05192565_13125"/>
<evidence type="ECO:0000256" key="1">
    <source>
        <dbReference type="SAM" id="SignalP"/>
    </source>
</evidence>
<protein>
    <submittedName>
        <fullName evidence="2">Uncharacterized protein</fullName>
    </submittedName>
</protein>
<dbReference type="EMBL" id="FOPM01000031">
    <property type="protein sequence ID" value="SFH07753.1"/>
    <property type="molecule type" value="Genomic_DNA"/>
</dbReference>
<sequence>MIPVTGFYPAFAACLMISTAALGQSSIDLETLAKGDALRAQAKAAPAAQLPAILQAFGSLVKTNGLSKTCQTALIAMQSAASATVPEDALEDMPDAMKATLKAQSVEAERKIDADRAACLKPPQGNAKPVVAGTGPQGKSIAAKTTKADTSGGDAALPIQVRLTKLQERAKSAFQEKSRSGLEEVNTIVGQLAKHQDYDMSCRLAASNMMREIKYFNKYLDATDPDMQKIANAGIKLAASAVERSLSECE</sequence>
<feature type="chain" id="PRO_5011560852" evidence="1">
    <location>
        <begin position="24"/>
        <end position="250"/>
    </location>
</feature>
<feature type="signal peptide" evidence="1">
    <location>
        <begin position="1"/>
        <end position="23"/>
    </location>
</feature>
<evidence type="ECO:0000313" key="3">
    <source>
        <dbReference type="Proteomes" id="UP000199229"/>
    </source>
</evidence>
<name>A0A1I2X2I9_9HYPH</name>
<proteinExistence type="predicted"/>
<dbReference type="Proteomes" id="UP000199229">
    <property type="component" value="Unassembled WGS sequence"/>
</dbReference>
<evidence type="ECO:0000313" key="2">
    <source>
        <dbReference type="EMBL" id="SFH07753.1"/>
    </source>
</evidence>
<keyword evidence="1" id="KW-0732">Signal</keyword>
<dbReference type="AlphaFoldDB" id="A0A1I2X2I9"/>
<reference evidence="3" key="1">
    <citation type="submission" date="2016-10" db="EMBL/GenBank/DDBJ databases">
        <authorList>
            <person name="Varghese N."/>
            <person name="Submissions S."/>
        </authorList>
    </citation>
    <scope>NUCLEOTIDE SEQUENCE [LARGE SCALE GENOMIC DNA]</scope>
    <source>
        <strain evidence="3">Gh-105</strain>
    </source>
</reference>
<organism evidence="2 3">
    <name type="scientific">Methylobacterium gossipiicola</name>
    <dbReference type="NCBI Taxonomy" id="582675"/>
    <lineage>
        <taxon>Bacteria</taxon>
        <taxon>Pseudomonadati</taxon>
        <taxon>Pseudomonadota</taxon>
        <taxon>Alphaproteobacteria</taxon>
        <taxon>Hyphomicrobiales</taxon>
        <taxon>Methylobacteriaceae</taxon>
        <taxon>Methylobacterium</taxon>
    </lineage>
</organism>